<dbReference type="SMART" id="SM00257">
    <property type="entry name" value="LysM"/>
    <property type="match status" value="1"/>
</dbReference>
<feature type="compositionally biased region" description="Low complexity" evidence="1">
    <location>
        <begin position="245"/>
        <end position="269"/>
    </location>
</feature>
<feature type="domain" description="LysM" evidence="2">
    <location>
        <begin position="451"/>
        <end position="500"/>
    </location>
</feature>
<feature type="compositionally biased region" description="Pro residues" evidence="1">
    <location>
        <begin position="270"/>
        <end position="292"/>
    </location>
</feature>
<evidence type="ECO:0000259" key="2">
    <source>
        <dbReference type="PROSITE" id="PS51782"/>
    </source>
</evidence>
<dbReference type="Gene3D" id="3.10.350.10">
    <property type="entry name" value="LysM domain"/>
    <property type="match status" value="1"/>
</dbReference>
<dbReference type="Pfam" id="PF01476">
    <property type="entry name" value="LysM"/>
    <property type="match status" value="1"/>
</dbReference>
<dbReference type="PANTHER" id="PTHR34700:SF4">
    <property type="entry name" value="PHAGE-LIKE ELEMENT PBSX PROTEIN XKDP"/>
    <property type="match status" value="1"/>
</dbReference>
<feature type="compositionally biased region" description="Low complexity" evidence="1">
    <location>
        <begin position="51"/>
        <end position="94"/>
    </location>
</feature>
<accession>A0ABV3XN81</accession>
<evidence type="ECO:0000256" key="1">
    <source>
        <dbReference type="SAM" id="MobiDB-lite"/>
    </source>
</evidence>
<dbReference type="PANTHER" id="PTHR34700">
    <property type="entry name" value="POTASSIUM BINDING PROTEIN KBP"/>
    <property type="match status" value="1"/>
</dbReference>
<dbReference type="InterPro" id="IPR013783">
    <property type="entry name" value="Ig-like_fold"/>
</dbReference>
<feature type="region of interest" description="Disordered" evidence="1">
    <location>
        <begin position="200"/>
        <end position="321"/>
    </location>
</feature>
<name>A0ABV3XN81_9RHOB</name>
<proteinExistence type="predicted"/>
<reference evidence="3 4" key="1">
    <citation type="submission" date="2024-06" db="EMBL/GenBank/DDBJ databases">
        <title>Genome of Rhodovulum iodosum, a marine photoferrotroph.</title>
        <authorList>
            <person name="Bianchini G."/>
            <person name="Nikeleit V."/>
            <person name="Kappler A."/>
            <person name="Bryce C."/>
            <person name="Sanchez-Baracaldo P."/>
        </authorList>
    </citation>
    <scope>NUCLEOTIDE SEQUENCE [LARGE SCALE GENOMIC DNA]</scope>
    <source>
        <strain evidence="3 4">UT/N1</strain>
    </source>
</reference>
<keyword evidence="4" id="KW-1185">Reference proteome</keyword>
<comment type="caution">
    <text evidence="3">The sequence shown here is derived from an EMBL/GenBank/DDBJ whole genome shotgun (WGS) entry which is preliminary data.</text>
</comment>
<feature type="compositionally biased region" description="Pro residues" evidence="1">
    <location>
        <begin position="95"/>
        <end position="109"/>
    </location>
</feature>
<sequence length="505" mass="50527">MQKDRAIGGRRAAIAIALLLFAAGAVALAVWRGGLMPGAERPMDTSAPQTAMGPGPETEGAAPPEAGPAGRDTAAQTPAPRTAPQMPLPEVAPVATPPDPAADPEPAPPGFDVVRVAADGNALVAGRAAPGSTVTVLVATHEVARAQTDRTGRFVALFDLAPSAEPRVVELEMQLADGRRVRSSSRVILAPAAPAATVATAGADTPDAAGPAPAAVAPPAGPEADRLAAAAPQETGPAPAPGMAPDPESAGPPAQSPAPDAAPDTAAAPAPGPVPPATPPATAPGATPPAPGGPGTAPQTAGVPAPVPDPVPEEATPAAPARAPAVLLAEGGAVRLLQPASPADAPDAPPGLMIDAISYGAAGDLTVSGRGVKGETVRLYLDNTRLAERTVGANGRWRVSLSGVAPGRYRLRADQVGAGGEVTARFETPFQREAPDALARAAEAQGDEDVSLITVQPGNTLWGISRGRYGEGILYVRIFEANRDQIRDPDLIYPGQVFELPEAAD</sequence>
<feature type="compositionally biased region" description="Low complexity" evidence="1">
    <location>
        <begin position="200"/>
        <end position="218"/>
    </location>
</feature>
<dbReference type="PROSITE" id="PS51782">
    <property type="entry name" value="LYSM"/>
    <property type="match status" value="1"/>
</dbReference>
<gene>
    <name evidence="3" type="ORF">Ga0609869_000125</name>
</gene>
<dbReference type="InterPro" id="IPR052196">
    <property type="entry name" value="Bact_Kbp"/>
</dbReference>
<dbReference type="EMBL" id="JBEHHI010000001">
    <property type="protein sequence ID" value="MEX5726772.1"/>
    <property type="molecule type" value="Genomic_DNA"/>
</dbReference>
<dbReference type="InterPro" id="IPR018392">
    <property type="entry name" value="LysM"/>
</dbReference>
<evidence type="ECO:0000313" key="3">
    <source>
        <dbReference type="EMBL" id="MEX5726772.1"/>
    </source>
</evidence>
<dbReference type="CDD" id="cd00118">
    <property type="entry name" value="LysM"/>
    <property type="match status" value="1"/>
</dbReference>
<feature type="region of interest" description="Disordered" evidence="1">
    <location>
        <begin position="40"/>
        <end position="111"/>
    </location>
</feature>
<organism evidence="3 4">
    <name type="scientific">Rhodovulum iodosum</name>
    <dbReference type="NCBI Taxonomy" id="68291"/>
    <lineage>
        <taxon>Bacteria</taxon>
        <taxon>Pseudomonadati</taxon>
        <taxon>Pseudomonadota</taxon>
        <taxon>Alphaproteobacteria</taxon>
        <taxon>Rhodobacterales</taxon>
        <taxon>Paracoccaceae</taxon>
        <taxon>Rhodovulum</taxon>
    </lineage>
</organism>
<protein>
    <submittedName>
        <fullName evidence="3">Nucleoid-associated protein YgaU</fullName>
    </submittedName>
</protein>
<dbReference type="Gene3D" id="2.60.40.10">
    <property type="entry name" value="Immunoglobulins"/>
    <property type="match status" value="1"/>
</dbReference>
<evidence type="ECO:0000313" key="4">
    <source>
        <dbReference type="Proteomes" id="UP001560019"/>
    </source>
</evidence>
<dbReference type="Proteomes" id="UP001560019">
    <property type="component" value="Unassembled WGS sequence"/>
</dbReference>
<dbReference type="InterPro" id="IPR036779">
    <property type="entry name" value="LysM_dom_sf"/>
</dbReference>